<dbReference type="PANTHER" id="PTHR11659:SF0">
    <property type="entry name" value="GLUTAMYL-TRNA(GLN) AMIDOTRANSFERASE SUBUNIT B, MITOCHONDRIAL"/>
    <property type="match status" value="1"/>
</dbReference>
<feature type="domain" description="Asn/Gln amidotransferase" evidence="10">
    <location>
        <begin position="346"/>
        <end position="509"/>
    </location>
</feature>
<dbReference type="InterPro" id="IPR018027">
    <property type="entry name" value="Asn/Gln_amidotransferase"/>
</dbReference>
<keyword evidence="3 11" id="KW-0436">Ligase</keyword>
<dbReference type="NCBIfam" id="NF004014">
    <property type="entry name" value="PRK05477.1-4"/>
    <property type="match status" value="1"/>
</dbReference>
<dbReference type="EMBL" id="CABM01000060">
    <property type="protein sequence ID" value="CBH98714.1"/>
    <property type="molecule type" value="Genomic_DNA"/>
</dbReference>
<dbReference type="InterPro" id="IPR014746">
    <property type="entry name" value="Gln_synth/guanido_kin_cat_dom"/>
</dbReference>
<comment type="caution">
    <text evidence="11">The sequence shown here is derived from an EMBL/GenBank/DDBJ whole genome shotgun (WGS) entry which is preliminary data.</text>
</comment>
<dbReference type="Gene3D" id="1.10.150.380">
    <property type="entry name" value="GatB domain, N-terminal subdomain"/>
    <property type="match status" value="1"/>
</dbReference>
<dbReference type="GO" id="GO:0006412">
    <property type="term" value="P:translation"/>
    <property type="evidence" value="ECO:0007669"/>
    <property type="project" value="UniProtKB-KW"/>
</dbReference>
<evidence type="ECO:0000256" key="8">
    <source>
        <dbReference type="ARBA" id="ARBA00047380"/>
    </source>
</evidence>
<dbReference type="PANTHER" id="PTHR11659">
    <property type="entry name" value="GLUTAMYL-TRNA GLN AMIDOTRANSFERASE SUBUNIT B MITOCHONDRIAL AND PROKARYOTIC PET112-RELATED"/>
    <property type="match status" value="1"/>
</dbReference>
<dbReference type="HAMAP" id="MF_00121">
    <property type="entry name" value="GatB"/>
    <property type="match status" value="1"/>
</dbReference>
<gene>
    <name evidence="11" type="primary">gatB</name>
    <name evidence="11" type="ORF">CARN2_4196</name>
</gene>
<evidence type="ECO:0000256" key="1">
    <source>
        <dbReference type="ARBA" id="ARBA00005306"/>
    </source>
</evidence>
<evidence type="ECO:0000256" key="4">
    <source>
        <dbReference type="ARBA" id="ARBA00022741"/>
    </source>
</evidence>
<protein>
    <submittedName>
        <fullName evidence="11">Aspartyl/glutamyl-tRNA(Asn/Gln) amidotransferase subunit B (Asp/Glu-ADT subunit B)</fullName>
        <ecNumber evidence="11">6.3.5.-</ecNumber>
    </submittedName>
</protein>
<keyword evidence="5" id="KW-0067">ATP-binding</keyword>
<comment type="similarity">
    <text evidence="1">Belongs to the GatB/GatE family. GatB subfamily.</text>
</comment>
<accession>E6PUV7</accession>
<dbReference type="GO" id="GO:0050567">
    <property type="term" value="F:glutaminyl-tRNA synthase (glutamine-hydrolyzing) activity"/>
    <property type="evidence" value="ECO:0007669"/>
    <property type="project" value="RHEA"/>
</dbReference>
<comment type="subunit">
    <text evidence="2">Heterotrimer of A, B and C subunits.</text>
</comment>
<dbReference type="PROSITE" id="PS01234">
    <property type="entry name" value="GATB"/>
    <property type="match status" value="1"/>
</dbReference>
<comment type="catalytic activity">
    <reaction evidence="9">
        <text>L-glutamyl-tRNA(Gln) + L-glutamine + ATP + H2O = L-glutaminyl-tRNA(Gln) + L-glutamate + ADP + phosphate + H(+)</text>
        <dbReference type="Rhea" id="RHEA:17521"/>
        <dbReference type="Rhea" id="RHEA-COMP:9681"/>
        <dbReference type="Rhea" id="RHEA-COMP:9684"/>
        <dbReference type="ChEBI" id="CHEBI:15377"/>
        <dbReference type="ChEBI" id="CHEBI:15378"/>
        <dbReference type="ChEBI" id="CHEBI:29985"/>
        <dbReference type="ChEBI" id="CHEBI:30616"/>
        <dbReference type="ChEBI" id="CHEBI:43474"/>
        <dbReference type="ChEBI" id="CHEBI:58359"/>
        <dbReference type="ChEBI" id="CHEBI:78520"/>
        <dbReference type="ChEBI" id="CHEBI:78521"/>
        <dbReference type="ChEBI" id="CHEBI:456216"/>
    </reaction>
</comment>
<dbReference type="GO" id="GO:0016740">
    <property type="term" value="F:transferase activity"/>
    <property type="evidence" value="ECO:0007669"/>
    <property type="project" value="UniProtKB-KW"/>
</dbReference>
<dbReference type="SUPFAM" id="SSF89095">
    <property type="entry name" value="GatB/YqeY motif"/>
    <property type="match status" value="1"/>
</dbReference>
<evidence type="ECO:0000256" key="5">
    <source>
        <dbReference type="ARBA" id="ARBA00022840"/>
    </source>
</evidence>
<evidence type="ECO:0000256" key="6">
    <source>
        <dbReference type="ARBA" id="ARBA00022917"/>
    </source>
</evidence>
<sequence>MPAPRNPEPITMSSNPASSWEIVIGLETHVQLSTASKMFSTAPTAFGAAPNTQASVVDLALPGALPVANRAAVERAIRLGLAINATIAPMSVFARKNYFYPDLPKGYQISQFEIPVVQGGVVPFLFNGEMRSVQLTRAHLEEDAGKSIHGLAFEGGVATGIDLNRAGTPLLEVVTEPVMRSAAEAAAYARALHALVMWLDICDGNLQEGSFRCDANVSVRRPGGALGTRCEIKNLNSFRFLERAITYEAQRQIELIEDGGTVRQETRLFDPDRGETRTMRTKEDSHDYRYFPDPDLPPLVIAPAWIEQVRASLPELPGQMAERFMRDHVLPAEDAAYLTQSRAHAAYFEACLHAMGGRNDESHAAKLAANWIMGELAAHLNRAELELDASPVSAAQLGQLITRLQDGTLSSKTAREVFAALWDAGFRCDGAGEAKDVDAIIEARGLRQVNDTGAIAAAVAAVLAANPKNVEEYRAGKAKALNALVGQVMKASGGRANPQQVGEALRAALDAPSPSSPSA</sequence>
<evidence type="ECO:0000313" key="11">
    <source>
        <dbReference type="EMBL" id="CBH98714.1"/>
    </source>
</evidence>
<dbReference type="GO" id="GO:0050566">
    <property type="term" value="F:asparaginyl-tRNA synthase (glutamine-hydrolyzing) activity"/>
    <property type="evidence" value="ECO:0007669"/>
    <property type="project" value="RHEA"/>
</dbReference>
<evidence type="ECO:0000256" key="7">
    <source>
        <dbReference type="ARBA" id="ARBA00024799"/>
    </source>
</evidence>
<evidence type="ECO:0000259" key="10">
    <source>
        <dbReference type="SMART" id="SM00845"/>
    </source>
</evidence>
<comment type="function">
    <text evidence="7">Allows the formation of correctly charged Asn-tRNA(Asn) or Gln-tRNA(Gln) through the transamidation of misacylated Asp-tRNA(Asn) or Glu-tRNA(Gln) in organisms which lack either or both of asparaginyl-tRNA or glutaminyl-tRNA synthetases. The reaction takes place in the presence of glutamine and ATP through an activated phospho-Asp-tRNA(Asn) or phospho-Glu-tRNA(Gln).</text>
</comment>
<dbReference type="GO" id="GO:0005524">
    <property type="term" value="F:ATP binding"/>
    <property type="evidence" value="ECO:0007669"/>
    <property type="project" value="UniProtKB-KW"/>
</dbReference>
<dbReference type="FunFam" id="1.10.10.410:FF:000001">
    <property type="entry name" value="Aspartyl/glutamyl-tRNA(Asn/Gln) amidotransferase subunit B"/>
    <property type="match status" value="1"/>
</dbReference>
<dbReference type="InterPro" id="IPR003789">
    <property type="entry name" value="Asn/Gln_tRNA_amidoTrase-B-like"/>
</dbReference>
<dbReference type="InterPro" id="IPR004413">
    <property type="entry name" value="GatB"/>
</dbReference>
<dbReference type="SMART" id="SM00845">
    <property type="entry name" value="GatB_Yqey"/>
    <property type="match status" value="1"/>
</dbReference>
<dbReference type="NCBIfam" id="NF004012">
    <property type="entry name" value="PRK05477.1-2"/>
    <property type="match status" value="1"/>
</dbReference>
<evidence type="ECO:0000256" key="3">
    <source>
        <dbReference type="ARBA" id="ARBA00022598"/>
    </source>
</evidence>
<keyword evidence="11" id="KW-0808">Transferase</keyword>
<keyword evidence="4" id="KW-0547">Nucleotide-binding</keyword>
<dbReference type="InterPro" id="IPR017958">
    <property type="entry name" value="Gln-tRNA_amidoTrfase_suB_CS"/>
</dbReference>
<name>E6PUV7_9ZZZZ</name>
<dbReference type="InterPro" id="IPR006075">
    <property type="entry name" value="Asn/Gln-tRNA_Trfase_suB/E_cat"/>
</dbReference>
<evidence type="ECO:0000256" key="9">
    <source>
        <dbReference type="ARBA" id="ARBA00047913"/>
    </source>
</evidence>
<proteinExistence type="inferred from homology"/>
<dbReference type="InterPro" id="IPR017959">
    <property type="entry name" value="Asn/Gln-tRNA_amidoTrfase_suB/E"/>
</dbReference>
<dbReference type="Pfam" id="PF02637">
    <property type="entry name" value="GatB_Yqey"/>
    <property type="match status" value="1"/>
</dbReference>
<dbReference type="AlphaFoldDB" id="E6PUV7"/>
<dbReference type="GO" id="GO:0070681">
    <property type="term" value="P:glutaminyl-tRNAGln biosynthesis via transamidation"/>
    <property type="evidence" value="ECO:0007669"/>
    <property type="project" value="TreeGrafter"/>
</dbReference>
<dbReference type="NCBIfam" id="TIGR00133">
    <property type="entry name" value="gatB"/>
    <property type="match status" value="1"/>
</dbReference>
<keyword evidence="6" id="KW-0648">Protein biosynthesis</keyword>
<dbReference type="InterPro" id="IPR023168">
    <property type="entry name" value="GatB_Yqey_C_2"/>
</dbReference>
<dbReference type="Pfam" id="PF02934">
    <property type="entry name" value="GatB_N"/>
    <property type="match status" value="1"/>
</dbReference>
<comment type="catalytic activity">
    <reaction evidence="8">
        <text>L-aspartyl-tRNA(Asn) + L-glutamine + ATP + H2O = L-asparaginyl-tRNA(Asn) + L-glutamate + ADP + phosphate + 2 H(+)</text>
        <dbReference type="Rhea" id="RHEA:14513"/>
        <dbReference type="Rhea" id="RHEA-COMP:9674"/>
        <dbReference type="Rhea" id="RHEA-COMP:9677"/>
        <dbReference type="ChEBI" id="CHEBI:15377"/>
        <dbReference type="ChEBI" id="CHEBI:15378"/>
        <dbReference type="ChEBI" id="CHEBI:29985"/>
        <dbReference type="ChEBI" id="CHEBI:30616"/>
        <dbReference type="ChEBI" id="CHEBI:43474"/>
        <dbReference type="ChEBI" id="CHEBI:58359"/>
        <dbReference type="ChEBI" id="CHEBI:78515"/>
        <dbReference type="ChEBI" id="CHEBI:78516"/>
        <dbReference type="ChEBI" id="CHEBI:456216"/>
    </reaction>
</comment>
<evidence type="ECO:0000256" key="2">
    <source>
        <dbReference type="ARBA" id="ARBA00011123"/>
    </source>
</evidence>
<dbReference type="EC" id="6.3.5.-" evidence="11"/>
<organism evidence="11">
    <name type="scientific">mine drainage metagenome</name>
    <dbReference type="NCBI Taxonomy" id="410659"/>
    <lineage>
        <taxon>unclassified sequences</taxon>
        <taxon>metagenomes</taxon>
        <taxon>ecological metagenomes</taxon>
    </lineage>
</organism>
<dbReference type="Gene3D" id="1.10.10.410">
    <property type="match status" value="1"/>
</dbReference>
<dbReference type="SUPFAM" id="SSF55931">
    <property type="entry name" value="Glutamine synthetase/guanido kinase"/>
    <property type="match status" value="1"/>
</dbReference>
<dbReference type="InterPro" id="IPR042114">
    <property type="entry name" value="GatB_C_1"/>
</dbReference>
<reference evidence="11" key="1">
    <citation type="submission" date="2009-10" db="EMBL/GenBank/DDBJ databases">
        <title>Diversity of trophic interactions inside an arsenic-rich microbial ecosystem.</title>
        <authorList>
            <person name="Bertin P.N."/>
            <person name="Heinrich-Salmeron A."/>
            <person name="Pelletier E."/>
            <person name="Goulhen-Chollet F."/>
            <person name="Arsene-Ploetze F."/>
            <person name="Gallien S."/>
            <person name="Calteau A."/>
            <person name="Vallenet D."/>
            <person name="Casiot C."/>
            <person name="Chane-Woon-Ming B."/>
            <person name="Giloteaux L."/>
            <person name="Barakat M."/>
            <person name="Bonnefoy V."/>
            <person name="Bruneel O."/>
            <person name="Chandler M."/>
            <person name="Cleiss J."/>
            <person name="Duran R."/>
            <person name="Elbaz-Poulichet F."/>
            <person name="Fonknechten N."/>
            <person name="Lauga B."/>
            <person name="Mornico D."/>
            <person name="Ortet P."/>
            <person name="Schaeffer C."/>
            <person name="Siguier P."/>
            <person name="Alexander Thil Smith A."/>
            <person name="Van Dorsselaer A."/>
            <person name="Weissenbach J."/>
            <person name="Medigue C."/>
            <person name="Le Paslier D."/>
        </authorList>
    </citation>
    <scope>NUCLEOTIDE SEQUENCE</scope>
</reference>